<feature type="compositionally biased region" description="Polar residues" evidence="1">
    <location>
        <begin position="198"/>
        <end position="213"/>
    </location>
</feature>
<feature type="transmembrane region" description="Helical" evidence="2">
    <location>
        <begin position="252"/>
        <end position="275"/>
    </location>
</feature>
<dbReference type="GO" id="GO:0045040">
    <property type="term" value="P:protein insertion into mitochondrial outer membrane"/>
    <property type="evidence" value="ECO:0007669"/>
    <property type="project" value="TreeGrafter"/>
</dbReference>
<name>A0AAD4BLL8_BOLED</name>
<feature type="region of interest" description="Disordered" evidence="1">
    <location>
        <begin position="1"/>
        <end position="85"/>
    </location>
</feature>
<reference evidence="3" key="2">
    <citation type="journal article" date="2020" name="Nat. Commun.">
        <title>Large-scale genome sequencing of mycorrhizal fungi provides insights into the early evolution of symbiotic traits.</title>
        <authorList>
            <person name="Miyauchi S."/>
            <person name="Kiss E."/>
            <person name="Kuo A."/>
            <person name="Drula E."/>
            <person name="Kohler A."/>
            <person name="Sanchez-Garcia M."/>
            <person name="Morin E."/>
            <person name="Andreopoulos B."/>
            <person name="Barry K.W."/>
            <person name="Bonito G."/>
            <person name="Buee M."/>
            <person name="Carver A."/>
            <person name="Chen C."/>
            <person name="Cichocki N."/>
            <person name="Clum A."/>
            <person name="Culley D."/>
            <person name="Crous P.W."/>
            <person name="Fauchery L."/>
            <person name="Girlanda M."/>
            <person name="Hayes R.D."/>
            <person name="Keri Z."/>
            <person name="LaButti K."/>
            <person name="Lipzen A."/>
            <person name="Lombard V."/>
            <person name="Magnuson J."/>
            <person name="Maillard F."/>
            <person name="Murat C."/>
            <person name="Nolan M."/>
            <person name="Ohm R.A."/>
            <person name="Pangilinan J."/>
            <person name="Pereira M.F."/>
            <person name="Perotto S."/>
            <person name="Peter M."/>
            <person name="Pfister S."/>
            <person name="Riley R."/>
            <person name="Sitrit Y."/>
            <person name="Stielow J.B."/>
            <person name="Szollosi G."/>
            <person name="Zifcakova L."/>
            <person name="Stursova M."/>
            <person name="Spatafora J.W."/>
            <person name="Tedersoo L."/>
            <person name="Vaario L.M."/>
            <person name="Yamada A."/>
            <person name="Yan M."/>
            <person name="Wang P."/>
            <person name="Xu J."/>
            <person name="Bruns T."/>
            <person name="Baldrian P."/>
            <person name="Vilgalys R."/>
            <person name="Dunand C."/>
            <person name="Henrissat B."/>
            <person name="Grigoriev I.V."/>
            <person name="Hibbett D."/>
            <person name="Nagy L.G."/>
            <person name="Martin F.M."/>
        </authorList>
    </citation>
    <scope>NUCLEOTIDE SEQUENCE</scope>
    <source>
        <strain evidence="3">BED1</strain>
    </source>
</reference>
<dbReference type="GO" id="GO:0070096">
    <property type="term" value="P:mitochondrial outer membrane translocase complex assembly"/>
    <property type="evidence" value="ECO:0007669"/>
    <property type="project" value="TreeGrafter"/>
</dbReference>
<dbReference type="AlphaFoldDB" id="A0AAD4BLL8"/>
<accession>A0AAD4BLL8</accession>
<dbReference type="PANTHER" id="PTHR28241">
    <property type="entry name" value="MITOCHONDRIAL IMPORT PROTEIN 1"/>
    <property type="match status" value="1"/>
</dbReference>
<dbReference type="GO" id="GO:0005741">
    <property type="term" value="C:mitochondrial outer membrane"/>
    <property type="evidence" value="ECO:0007669"/>
    <property type="project" value="InterPro"/>
</dbReference>
<feature type="compositionally biased region" description="Polar residues" evidence="1">
    <location>
        <begin position="66"/>
        <end position="84"/>
    </location>
</feature>
<organism evidence="3 4">
    <name type="scientific">Boletus edulis BED1</name>
    <dbReference type="NCBI Taxonomy" id="1328754"/>
    <lineage>
        <taxon>Eukaryota</taxon>
        <taxon>Fungi</taxon>
        <taxon>Dikarya</taxon>
        <taxon>Basidiomycota</taxon>
        <taxon>Agaricomycotina</taxon>
        <taxon>Agaricomycetes</taxon>
        <taxon>Agaricomycetidae</taxon>
        <taxon>Boletales</taxon>
        <taxon>Boletineae</taxon>
        <taxon>Boletaceae</taxon>
        <taxon>Boletoideae</taxon>
        <taxon>Boletus</taxon>
    </lineage>
</organism>
<sequence>MAESSSLQSNDERQLLQAALEHPFEPSEVPLSLSTTSLSPPPSVPILDPPSDPTPSEAPPAEDDNWQTSYASQVSEWRAQSASARTKAELARAKWEAIRAGEQAERQALGQPLESWDSLGDHITASTAAATHAVSHSLSASVASLSSAEHVESHEQTGESAEHALQGKTDGSPTQPWEHLSSSQESSYPSMSFPEASVPQSPSHQQALLASTSAPPPSQARLHPKADQKPTNVSPSTLPPIMDNRVAPRTRLSLVFSSLAINLLLPFINGVMLGFGEIFAKDVIIGWFGWKTRHGSTAAGLGLRR</sequence>
<feature type="compositionally biased region" description="Low complexity" evidence="1">
    <location>
        <begin position="26"/>
        <end position="38"/>
    </location>
</feature>
<keyword evidence="2" id="KW-0472">Membrane</keyword>
<gene>
    <name evidence="3" type="ORF">L210DRAFT_3485580</name>
</gene>
<dbReference type="Pfam" id="PF08219">
    <property type="entry name" value="TOM13"/>
    <property type="match status" value="1"/>
</dbReference>
<evidence type="ECO:0000256" key="1">
    <source>
        <dbReference type="SAM" id="MobiDB-lite"/>
    </source>
</evidence>
<proteinExistence type="predicted"/>
<comment type="caution">
    <text evidence="3">The sequence shown here is derived from an EMBL/GenBank/DDBJ whole genome shotgun (WGS) entry which is preliminary data.</text>
</comment>
<feature type="compositionally biased region" description="Pro residues" evidence="1">
    <location>
        <begin position="39"/>
        <end position="58"/>
    </location>
</feature>
<dbReference type="PANTHER" id="PTHR28241:SF1">
    <property type="entry name" value="MITOCHONDRIAL IMPORT PROTEIN 1"/>
    <property type="match status" value="1"/>
</dbReference>
<feature type="compositionally biased region" description="Low complexity" evidence="1">
    <location>
        <begin position="181"/>
        <end position="192"/>
    </location>
</feature>
<evidence type="ECO:0000256" key="2">
    <source>
        <dbReference type="SAM" id="Phobius"/>
    </source>
</evidence>
<keyword evidence="2" id="KW-1133">Transmembrane helix</keyword>
<keyword evidence="4" id="KW-1185">Reference proteome</keyword>
<evidence type="ECO:0000313" key="4">
    <source>
        <dbReference type="Proteomes" id="UP001194468"/>
    </source>
</evidence>
<evidence type="ECO:0000313" key="3">
    <source>
        <dbReference type="EMBL" id="KAF8434049.1"/>
    </source>
</evidence>
<dbReference type="Proteomes" id="UP001194468">
    <property type="component" value="Unassembled WGS sequence"/>
</dbReference>
<feature type="region of interest" description="Disordered" evidence="1">
    <location>
        <begin position="145"/>
        <end position="243"/>
    </location>
</feature>
<feature type="compositionally biased region" description="Basic and acidic residues" evidence="1">
    <location>
        <begin position="149"/>
        <end position="162"/>
    </location>
</feature>
<dbReference type="InterPro" id="IPR013262">
    <property type="entry name" value="OMP_MIM1/TOM13_mt"/>
</dbReference>
<dbReference type="EMBL" id="WHUW01000030">
    <property type="protein sequence ID" value="KAF8434049.1"/>
    <property type="molecule type" value="Genomic_DNA"/>
</dbReference>
<protein>
    <submittedName>
        <fullName evidence="3">Uncharacterized protein</fullName>
    </submittedName>
</protein>
<reference evidence="3" key="1">
    <citation type="submission" date="2019-10" db="EMBL/GenBank/DDBJ databases">
        <authorList>
            <consortium name="DOE Joint Genome Institute"/>
            <person name="Kuo A."/>
            <person name="Miyauchi S."/>
            <person name="Kiss E."/>
            <person name="Drula E."/>
            <person name="Kohler A."/>
            <person name="Sanchez-Garcia M."/>
            <person name="Andreopoulos B."/>
            <person name="Barry K.W."/>
            <person name="Bonito G."/>
            <person name="Buee M."/>
            <person name="Carver A."/>
            <person name="Chen C."/>
            <person name="Cichocki N."/>
            <person name="Clum A."/>
            <person name="Culley D."/>
            <person name="Crous P.W."/>
            <person name="Fauchery L."/>
            <person name="Girlanda M."/>
            <person name="Hayes R."/>
            <person name="Keri Z."/>
            <person name="LaButti K."/>
            <person name="Lipzen A."/>
            <person name="Lombard V."/>
            <person name="Magnuson J."/>
            <person name="Maillard F."/>
            <person name="Morin E."/>
            <person name="Murat C."/>
            <person name="Nolan M."/>
            <person name="Ohm R."/>
            <person name="Pangilinan J."/>
            <person name="Pereira M."/>
            <person name="Perotto S."/>
            <person name="Peter M."/>
            <person name="Riley R."/>
            <person name="Sitrit Y."/>
            <person name="Stielow B."/>
            <person name="Szollosi G."/>
            <person name="Zifcakova L."/>
            <person name="Stursova M."/>
            <person name="Spatafora J.W."/>
            <person name="Tedersoo L."/>
            <person name="Vaario L.-M."/>
            <person name="Yamada A."/>
            <person name="Yan M."/>
            <person name="Wang P."/>
            <person name="Xu J."/>
            <person name="Bruns T."/>
            <person name="Baldrian P."/>
            <person name="Vilgalys R."/>
            <person name="Henrissat B."/>
            <person name="Grigoriev I.V."/>
            <person name="Hibbett D."/>
            <person name="Nagy L.G."/>
            <person name="Martin F.M."/>
        </authorList>
    </citation>
    <scope>NUCLEOTIDE SEQUENCE</scope>
    <source>
        <strain evidence="3">BED1</strain>
    </source>
</reference>
<keyword evidence="2" id="KW-0812">Transmembrane</keyword>